<dbReference type="Gene3D" id="3.90.1170.50">
    <property type="entry name" value="Aldehyde oxidase/xanthine dehydrogenase, a/b hammerhead"/>
    <property type="match status" value="1"/>
</dbReference>
<dbReference type="RefSeq" id="WP_062409152.1">
    <property type="nucleotide sequence ID" value="NZ_CP013652.1"/>
</dbReference>
<dbReference type="PANTHER" id="PTHR11908">
    <property type="entry name" value="XANTHINE DEHYDROGENASE"/>
    <property type="match status" value="1"/>
</dbReference>
<reference evidence="5 6" key="2">
    <citation type="journal article" date="2016" name="Genome Announc.">
        <title>Complete Genome Sequences of Two Interactive Moderate Thermophiles, Paenibacillus napthalenovorans 32O-Y and Paenibacillus sp. 32O-W.</title>
        <authorList>
            <person name="Butler R.R.III."/>
            <person name="Wang J."/>
            <person name="Stark B.C."/>
            <person name="Pombert J.F."/>
        </authorList>
    </citation>
    <scope>NUCLEOTIDE SEQUENCE [LARGE SCALE GENOMIC DNA]</scope>
    <source>
        <strain evidence="5 6">32O-Y</strain>
    </source>
</reference>
<protein>
    <submittedName>
        <fullName evidence="5">Aldehyde oxidase</fullName>
    </submittedName>
</protein>
<evidence type="ECO:0000256" key="3">
    <source>
        <dbReference type="ARBA" id="ARBA00053029"/>
    </source>
</evidence>
<dbReference type="SUPFAM" id="SSF54665">
    <property type="entry name" value="CO dehydrogenase molybdoprotein N-domain-like"/>
    <property type="match status" value="1"/>
</dbReference>
<dbReference type="FunFam" id="3.30.365.10:FF:000001">
    <property type="entry name" value="Xanthine dehydrogenase oxidase"/>
    <property type="match status" value="1"/>
</dbReference>
<dbReference type="GO" id="GO:0005506">
    <property type="term" value="F:iron ion binding"/>
    <property type="evidence" value="ECO:0007669"/>
    <property type="project" value="InterPro"/>
</dbReference>
<dbReference type="GO" id="GO:0016491">
    <property type="term" value="F:oxidoreductase activity"/>
    <property type="evidence" value="ECO:0007669"/>
    <property type="project" value="UniProtKB-KW"/>
</dbReference>
<comment type="cofactor">
    <cofactor evidence="3">
        <name>Mo-molybdopterin cytosine dinucleotide</name>
        <dbReference type="ChEBI" id="CHEBI:71308"/>
    </cofactor>
</comment>
<evidence type="ECO:0000256" key="2">
    <source>
        <dbReference type="ARBA" id="ARBA00023002"/>
    </source>
</evidence>
<dbReference type="InterPro" id="IPR016208">
    <property type="entry name" value="Ald_Oxase/xanthine_DH-like"/>
</dbReference>
<dbReference type="Pfam" id="PF02738">
    <property type="entry name" value="MoCoBD_1"/>
    <property type="match status" value="1"/>
</dbReference>
<dbReference type="InterPro" id="IPR036856">
    <property type="entry name" value="Ald_Oxase/Xan_DH_a/b_sf"/>
</dbReference>
<dbReference type="SMART" id="SM01008">
    <property type="entry name" value="Ald_Xan_dh_C"/>
    <property type="match status" value="1"/>
</dbReference>
<dbReference type="InterPro" id="IPR000674">
    <property type="entry name" value="Ald_Oxase/Xan_DH_a/b"/>
</dbReference>
<dbReference type="KEGG" id="pnp:IJ22_27250"/>
<sequence length="800" mass="87716">MTETKTGLGVSYKRKEDPRLLTGYGRFTDDIELKGMLHLAILRSPHAHAYIRNIDTSQAQKLPGVVAVLTGEESLKYTGRLATTIDIFNKVPEVYPIAHRKVRFVGEAVAVVAAVDRYIAEDAVDLIQVDYEPLPAVVTIEDALKPAALLYEEWGDNIQQDWKSTIGDIEEAFKNSAYVFEETITHSRYTGTPIESRVCIADYNPGSRKLTVTCSTQAPHQVRTLIAQTLKMPEHHIRVIAPDVGAGYGTKLQADAEIIVCIMARKLGKPVKWTEDRVENMLSGMQSRDYSCTIKIGLDQDYRITGLQAKLLANIGMDGTCHGPGTPALLVAGSYFPGAYKIPVYDVEVLGVVSNKGPYGAHRGYGKDIASYPVERMMDMVAQCLKISPIELRNRNFITKDEYPYRNIAGPIYDSGDFDQLMRLALEKAGYDRLKERQKELRKQGKYIGIGISAMLEPSGAAVFNGIFNGFQAATVRMTPEGGFQILTSHQNIGQGVETTLPQIVSDIMKVDIDNITFLYGDTDVTPYGLGPFSSRGATFTVSAVHEAAKLLRDKLIKIAGHLLRIDPSELEVDNGFIRKRGSSAQEESIRLKDLGNKIHLWPGPYGTIPEGLDVNLECTYTWTSPSVTWEPDENGRVNLYTTHPTGVFIAVVEVDVQTGQIKIEKFVVSHDCGTIINPMIINGQIAGGIAHGIGGALMEDLAYDSSGSLVNLDFQTYLCPTAMEVPVIESHHIQCPSPFTPLGTKGMGEGGAIPSPAAVANAVEDALEPFGVRVKNLPLSPEKVLQWIKRGERNAYAKS</sequence>
<dbReference type="Gene3D" id="3.30.365.10">
    <property type="entry name" value="Aldehyde oxidase/xanthine dehydrogenase, molybdopterin binding domain"/>
    <property type="match status" value="4"/>
</dbReference>
<dbReference type="EMBL" id="CP013652">
    <property type="protein sequence ID" value="ALS23098.1"/>
    <property type="molecule type" value="Genomic_DNA"/>
</dbReference>
<dbReference type="InterPro" id="IPR008274">
    <property type="entry name" value="AldOxase/xan_DH_MoCoBD1"/>
</dbReference>
<dbReference type="Pfam" id="PF01315">
    <property type="entry name" value="Ald_Xan_dh_C"/>
    <property type="match status" value="1"/>
</dbReference>
<proteinExistence type="predicted"/>
<dbReference type="STRING" id="162209.IJ22_27250"/>
<evidence type="ECO:0000256" key="1">
    <source>
        <dbReference type="ARBA" id="ARBA00022505"/>
    </source>
</evidence>
<accession>A0A0U2WCL5</accession>
<evidence type="ECO:0000259" key="4">
    <source>
        <dbReference type="SMART" id="SM01008"/>
    </source>
</evidence>
<evidence type="ECO:0000313" key="5">
    <source>
        <dbReference type="EMBL" id="ALS23098.1"/>
    </source>
</evidence>
<evidence type="ECO:0000313" key="6">
    <source>
        <dbReference type="Proteomes" id="UP000061660"/>
    </source>
</evidence>
<keyword evidence="1" id="KW-0500">Molybdenum</keyword>
<keyword evidence="6" id="KW-1185">Reference proteome</keyword>
<reference evidence="6" key="1">
    <citation type="submission" date="2015-12" db="EMBL/GenBank/DDBJ databases">
        <title>Complete genome sequences of two moderately thermophilic Paenibacillus species.</title>
        <authorList>
            <person name="Butler R.III."/>
            <person name="Wang J."/>
            <person name="Stark B.C."/>
            <person name="Pombert J.-F."/>
        </authorList>
    </citation>
    <scope>NUCLEOTIDE SEQUENCE [LARGE SCALE GENOMIC DNA]</scope>
    <source>
        <strain evidence="6">32O-Y</strain>
    </source>
</reference>
<dbReference type="SUPFAM" id="SSF56003">
    <property type="entry name" value="Molybdenum cofactor-binding domain"/>
    <property type="match status" value="1"/>
</dbReference>
<dbReference type="OrthoDB" id="9759099at2"/>
<gene>
    <name evidence="5" type="ORF">IJ22_27250</name>
</gene>
<organism evidence="5 6">
    <name type="scientific">Paenibacillus naphthalenovorans</name>
    <dbReference type="NCBI Taxonomy" id="162209"/>
    <lineage>
        <taxon>Bacteria</taxon>
        <taxon>Bacillati</taxon>
        <taxon>Bacillota</taxon>
        <taxon>Bacilli</taxon>
        <taxon>Bacillales</taxon>
        <taxon>Paenibacillaceae</taxon>
        <taxon>Paenibacillus</taxon>
    </lineage>
</organism>
<dbReference type="PATRIC" id="fig|162209.4.peg.2899"/>
<dbReference type="InterPro" id="IPR046867">
    <property type="entry name" value="AldOxase/xan_DH_MoCoBD2"/>
</dbReference>
<feature type="domain" description="Aldehyde oxidase/xanthine dehydrogenase a/b hammerhead" evidence="4">
    <location>
        <begin position="22"/>
        <end position="135"/>
    </location>
</feature>
<name>A0A0U2WCL5_9BACL</name>
<dbReference type="InterPro" id="IPR037165">
    <property type="entry name" value="AldOxase/xan_DH_Mopterin-bd_sf"/>
</dbReference>
<dbReference type="Proteomes" id="UP000061660">
    <property type="component" value="Chromosome"/>
</dbReference>
<dbReference type="Pfam" id="PF20256">
    <property type="entry name" value="MoCoBD_2"/>
    <property type="match status" value="1"/>
</dbReference>
<dbReference type="AlphaFoldDB" id="A0A0U2WCL5"/>
<keyword evidence="2" id="KW-0560">Oxidoreductase</keyword>
<dbReference type="PANTHER" id="PTHR11908:SF132">
    <property type="entry name" value="ALDEHYDE OXIDASE 1-RELATED"/>
    <property type="match status" value="1"/>
</dbReference>